<reference evidence="3" key="2">
    <citation type="submission" date="2013-12" db="EMBL/GenBank/DDBJ databases">
        <authorList>
            <person name="Yu Y."/>
            <person name="Lee S."/>
            <person name="de Baynast K."/>
            <person name="Wissotski M."/>
            <person name="Liu L."/>
            <person name="Talag J."/>
            <person name="Goicoechea J."/>
            <person name="Angelova A."/>
            <person name="Jetty R."/>
            <person name="Kudrna D."/>
            <person name="Golser W."/>
            <person name="Rivera L."/>
            <person name="Zhang J."/>
            <person name="Wing R."/>
        </authorList>
    </citation>
    <scope>NUCLEOTIDE SEQUENCE</scope>
</reference>
<evidence type="ECO:0000313" key="3">
    <source>
        <dbReference type="Proteomes" id="UP000032180"/>
    </source>
</evidence>
<dbReference type="PANTHER" id="PTHR45560:SF4">
    <property type="entry name" value="OS04G0164500 PROTEIN"/>
    <property type="match status" value="1"/>
</dbReference>
<evidence type="ECO:0000313" key="2">
    <source>
        <dbReference type="EnsemblPlants" id="LPERR04G01370.1"/>
    </source>
</evidence>
<name>A0A0D9W261_9ORYZ</name>
<dbReference type="EnsemblPlants" id="LPERR04G01370.1">
    <property type="protein sequence ID" value="LPERR04G01370.1"/>
    <property type="gene ID" value="LPERR04G01370"/>
</dbReference>
<dbReference type="HOGENOM" id="CLU_019286_4_0_1"/>
<accession>A0A0D9W261</accession>
<reference evidence="2 3" key="1">
    <citation type="submission" date="2012-08" db="EMBL/GenBank/DDBJ databases">
        <title>Oryza genome evolution.</title>
        <authorList>
            <person name="Wing R.A."/>
        </authorList>
    </citation>
    <scope>NUCLEOTIDE SEQUENCE</scope>
</reference>
<organism evidence="2 3">
    <name type="scientific">Leersia perrieri</name>
    <dbReference type="NCBI Taxonomy" id="77586"/>
    <lineage>
        <taxon>Eukaryota</taxon>
        <taxon>Viridiplantae</taxon>
        <taxon>Streptophyta</taxon>
        <taxon>Embryophyta</taxon>
        <taxon>Tracheophyta</taxon>
        <taxon>Spermatophyta</taxon>
        <taxon>Magnoliopsida</taxon>
        <taxon>Liliopsida</taxon>
        <taxon>Poales</taxon>
        <taxon>Poaceae</taxon>
        <taxon>BOP clade</taxon>
        <taxon>Oryzoideae</taxon>
        <taxon>Oryzeae</taxon>
        <taxon>Oryzinae</taxon>
        <taxon>Leersia</taxon>
    </lineage>
</organism>
<feature type="domain" description="KIB1-4 beta-propeller" evidence="1">
    <location>
        <begin position="71"/>
        <end position="402"/>
    </location>
</feature>
<reference evidence="2" key="3">
    <citation type="submission" date="2015-04" db="UniProtKB">
        <authorList>
            <consortium name="EnsemblPlants"/>
        </authorList>
    </citation>
    <scope>IDENTIFICATION</scope>
</reference>
<dbReference type="InterPro" id="IPR005174">
    <property type="entry name" value="KIB1-4_b-propeller"/>
</dbReference>
<protein>
    <recommendedName>
        <fullName evidence="1">KIB1-4 beta-propeller domain-containing protein</fullName>
    </recommendedName>
</protein>
<keyword evidence="3" id="KW-1185">Reference proteome</keyword>
<dbReference type="PANTHER" id="PTHR45560">
    <property type="entry name" value="OS04G0163150 PROTEIN-RELATED"/>
    <property type="match status" value="1"/>
</dbReference>
<dbReference type="Gramene" id="LPERR04G01370.1">
    <property type="protein sequence ID" value="LPERR04G01370.1"/>
    <property type="gene ID" value="LPERR04G01370"/>
</dbReference>
<dbReference type="AlphaFoldDB" id="A0A0D9W261"/>
<sequence length="468" mass="51878">MQTPSPLPSAWPAAGLSDLPPELMADIHTRLSFLDRLAFAAVSSAPSRSAFKPEPPWLVLPGNTPETSTIFSLADRRAATARASEPTMRDHVIIGSSQGWLVTADDRGTMRVVNPVTGDQGELPAITTIPFIRDIGGYFSILLKPFVDIRYGGVDDLASLSPPPYFRQCGTYTSSDHNMRRYFYRKVILSASPSRRAGGGGEGYAAMLLLQNPFGTPAFATAEDRRWRIAPSRDGVHRPIHHKGKFFSVTYTGIVEEWERGEGGEFRSKVVTTMMADDDDGQWQCCSKYIAAAPDGRLMIVIKKAKDVKYYYAWNQWSCSFKVFDEMTQRWEVAKDIGDLALLVGINSSMCVSTTKHPELKAGCVYYTDDEMGKASLRKGAGAARRISDHHDDDRRRNVGVYRLKDGAVGNMAGLGQHKSWPPPAWRRGRDPPQGEVLLSVTWPRAYSISLVEGMRLSFVGNIRPIKI</sequence>
<proteinExistence type="predicted"/>
<dbReference type="Proteomes" id="UP000032180">
    <property type="component" value="Chromosome 4"/>
</dbReference>
<evidence type="ECO:0000259" key="1">
    <source>
        <dbReference type="Pfam" id="PF03478"/>
    </source>
</evidence>
<dbReference type="Pfam" id="PF03478">
    <property type="entry name" value="Beta-prop_KIB1-4"/>
    <property type="match status" value="1"/>
</dbReference>